<dbReference type="EMBL" id="QRDZ01000008">
    <property type="protein sequence ID" value="RED83322.1"/>
    <property type="molecule type" value="Genomic_DNA"/>
</dbReference>
<name>A0A3D9KAL4_9BACL</name>
<gene>
    <name evidence="3" type="ORF">DFP98_108165</name>
</gene>
<evidence type="ECO:0000256" key="1">
    <source>
        <dbReference type="ARBA" id="ARBA00009981"/>
    </source>
</evidence>
<dbReference type="InterPro" id="IPR006442">
    <property type="entry name" value="Antitoxin_Phd/YefM"/>
</dbReference>
<comment type="similarity">
    <text evidence="1 2">Belongs to the phD/YefM antitoxin family.</text>
</comment>
<sequence length="81" mass="9495">MQWQLQDAKNQLSSVVKRATDEGPQIISVRGRPAAIVLSMEEYHRLTKPKTRLTDFFKNSPFRELELDLERNQDVPREVEL</sequence>
<accession>A0A3D9KAL4</accession>
<evidence type="ECO:0000313" key="3">
    <source>
        <dbReference type="EMBL" id="RED83322.1"/>
    </source>
</evidence>
<comment type="function">
    <text evidence="2">Antitoxin component of a type II toxin-antitoxin (TA) system.</text>
</comment>
<comment type="caution">
    <text evidence="3">The sequence shown here is derived from an EMBL/GenBank/DDBJ whole genome shotgun (WGS) entry which is preliminary data.</text>
</comment>
<dbReference type="InterPro" id="IPR036165">
    <property type="entry name" value="YefM-like_sf"/>
</dbReference>
<organism evidence="3 4">
    <name type="scientific">Cohnella phaseoli</name>
    <dbReference type="NCBI Taxonomy" id="456490"/>
    <lineage>
        <taxon>Bacteria</taxon>
        <taxon>Bacillati</taxon>
        <taxon>Bacillota</taxon>
        <taxon>Bacilli</taxon>
        <taxon>Bacillales</taxon>
        <taxon>Paenibacillaceae</taxon>
        <taxon>Cohnella</taxon>
    </lineage>
</organism>
<keyword evidence="4" id="KW-1185">Reference proteome</keyword>
<dbReference type="Gene3D" id="3.40.1620.10">
    <property type="entry name" value="YefM-like domain"/>
    <property type="match status" value="1"/>
</dbReference>
<proteinExistence type="inferred from homology"/>
<dbReference type="RefSeq" id="WP_116060922.1">
    <property type="nucleotide sequence ID" value="NZ_QRDZ01000008.1"/>
</dbReference>
<dbReference type="SUPFAM" id="SSF143120">
    <property type="entry name" value="YefM-like"/>
    <property type="match status" value="1"/>
</dbReference>
<evidence type="ECO:0000256" key="2">
    <source>
        <dbReference type="RuleBase" id="RU362080"/>
    </source>
</evidence>
<dbReference type="NCBIfam" id="TIGR01552">
    <property type="entry name" value="phd_fam"/>
    <property type="match status" value="1"/>
</dbReference>
<dbReference type="Pfam" id="PF02604">
    <property type="entry name" value="PhdYeFM_antitox"/>
    <property type="match status" value="1"/>
</dbReference>
<dbReference type="OrthoDB" id="72009at2"/>
<evidence type="ECO:0000313" key="4">
    <source>
        <dbReference type="Proteomes" id="UP000256977"/>
    </source>
</evidence>
<protein>
    <recommendedName>
        <fullName evidence="2">Antitoxin</fullName>
    </recommendedName>
</protein>
<dbReference type="AlphaFoldDB" id="A0A3D9KAL4"/>
<dbReference type="Proteomes" id="UP000256977">
    <property type="component" value="Unassembled WGS sequence"/>
</dbReference>
<reference evidence="3 4" key="1">
    <citation type="submission" date="2018-07" db="EMBL/GenBank/DDBJ databases">
        <title>Genomic Encyclopedia of Type Strains, Phase III (KMG-III): the genomes of soil and plant-associated and newly described type strains.</title>
        <authorList>
            <person name="Whitman W."/>
        </authorList>
    </citation>
    <scope>NUCLEOTIDE SEQUENCE [LARGE SCALE GENOMIC DNA]</scope>
    <source>
        <strain evidence="3 4">CECT 7287</strain>
    </source>
</reference>